<keyword evidence="1" id="KW-1133">Transmembrane helix</keyword>
<keyword evidence="3" id="KW-1185">Reference proteome</keyword>
<reference evidence="2" key="1">
    <citation type="submission" date="2021-10" db="EMBL/GenBank/DDBJ databases">
        <title>Novel species in genus Arthrobacter.</title>
        <authorList>
            <person name="Liu Y."/>
        </authorList>
    </citation>
    <scope>NUCLEOTIDE SEQUENCE</scope>
    <source>
        <strain evidence="2">Zg-Y453</strain>
    </source>
</reference>
<keyword evidence="1" id="KW-0472">Membrane</keyword>
<evidence type="ECO:0000256" key="1">
    <source>
        <dbReference type="SAM" id="Phobius"/>
    </source>
</evidence>
<sequence>MGSVRESTGIKWKQISAVLTAFAAAVTAGILLGNTPLFQERFNRDDYYAGKILSCTERHGMNQTSQHTEELFSEEHISATGEVLLEVFEECKWPPNRTQEVDGYSRIEVLSRYGPLESEASSANVTDRIEATCPIVELDYQVTSQGNFEALPSVQVSRGMVVFAAEGRVVEVTGRWPGTGDTYPEPHQIISLHNGKRTLNAARCVEEVLTKPSPFSGWNPSMR</sequence>
<name>A0A9X1MFR4_9MICC</name>
<proteinExistence type="predicted"/>
<evidence type="ECO:0000313" key="2">
    <source>
        <dbReference type="EMBL" id="MCC3299298.1"/>
    </source>
</evidence>
<dbReference type="RefSeq" id="WP_227897285.1">
    <property type="nucleotide sequence ID" value="NZ_CP099467.1"/>
</dbReference>
<protein>
    <submittedName>
        <fullName evidence="2">Uncharacterized protein</fullName>
    </submittedName>
</protein>
<comment type="caution">
    <text evidence="2">The sequence shown here is derived from an EMBL/GenBank/DDBJ whole genome shotgun (WGS) entry which is preliminary data.</text>
</comment>
<dbReference type="AlphaFoldDB" id="A0A9X1MFR4"/>
<gene>
    <name evidence="2" type="ORF">LJ757_16020</name>
</gene>
<keyword evidence="1" id="KW-0812">Transmembrane</keyword>
<accession>A0A9X1MFR4</accession>
<evidence type="ECO:0000313" key="3">
    <source>
        <dbReference type="Proteomes" id="UP001139158"/>
    </source>
</evidence>
<dbReference type="EMBL" id="JAJFZV010000018">
    <property type="protein sequence ID" value="MCC3299298.1"/>
    <property type="molecule type" value="Genomic_DNA"/>
</dbReference>
<organism evidence="2 3">
    <name type="scientific">Arthrobacter caoxuetaonis</name>
    <dbReference type="NCBI Taxonomy" id="2886935"/>
    <lineage>
        <taxon>Bacteria</taxon>
        <taxon>Bacillati</taxon>
        <taxon>Actinomycetota</taxon>
        <taxon>Actinomycetes</taxon>
        <taxon>Micrococcales</taxon>
        <taxon>Micrococcaceae</taxon>
        <taxon>Arthrobacter</taxon>
    </lineage>
</organism>
<dbReference type="Proteomes" id="UP001139158">
    <property type="component" value="Unassembled WGS sequence"/>
</dbReference>
<feature type="transmembrane region" description="Helical" evidence="1">
    <location>
        <begin position="15"/>
        <end position="34"/>
    </location>
</feature>